<reference evidence="3" key="1">
    <citation type="submission" date="2020-08" db="EMBL/GenBank/DDBJ databases">
        <title>Genome public.</title>
        <authorList>
            <person name="Liu C."/>
            <person name="Sun Q."/>
        </authorList>
    </citation>
    <scope>NUCLEOTIDE SEQUENCE</scope>
    <source>
        <strain evidence="3">NSJ-42</strain>
    </source>
</reference>
<dbReference type="Proteomes" id="UP000662088">
    <property type="component" value="Unassembled WGS sequence"/>
</dbReference>
<dbReference type="RefSeq" id="WP_186835255.1">
    <property type="nucleotide sequence ID" value="NZ_JACOOQ010000014.1"/>
</dbReference>
<dbReference type="InterPro" id="IPR026870">
    <property type="entry name" value="Zinc_ribbon_dom"/>
</dbReference>
<dbReference type="AlphaFoldDB" id="A0A8I0A7K7"/>
<evidence type="ECO:0000313" key="3">
    <source>
        <dbReference type="EMBL" id="MBC5640530.1"/>
    </source>
</evidence>
<organism evidence="3 4">
    <name type="scientific">Clostridium lentum</name>
    <dbReference type="NCBI Taxonomy" id="2763037"/>
    <lineage>
        <taxon>Bacteria</taxon>
        <taxon>Bacillati</taxon>
        <taxon>Bacillota</taxon>
        <taxon>Clostridia</taxon>
        <taxon>Eubacteriales</taxon>
        <taxon>Clostridiaceae</taxon>
        <taxon>Clostridium</taxon>
    </lineage>
</organism>
<dbReference type="Pfam" id="PF13240">
    <property type="entry name" value="Zn_Ribbon_1"/>
    <property type="match status" value="1"/>
</dbReference>
<gene>
    <name evidence="3" type="ORF">H8R92_08890</name>
</gene>
<accession>A0A8I0A7K7</accession>
<evidence type="ECO:0000313" key="4">
    <source>
        <dbReference type="Proteomes" id="UP000662088"/>
    </source>
</evidence>
<feature type="coiled-coil region" evidence="1">
    <location>
        <begin position="115"/>
        <end position="146"/>
    </location>
</feature>
<protein>
    <submittedName>
        <fullName evidence="3">Zinc ribbon domain-containing protein</fullName>
    </submittedName>
</protein>
<dbReference type="EMBL" id="JACOOQ010000014">
    <property type="protein sequence ID" value="MBC5640530.1"/>
    <property type="molecule type" value="Genomic_DNA"/>
</dbReference>
<name>A0A8I0A7K7_9CLOT</name>
<feature type="coiled-coil region" evidence="1">
    <location>
        <begin position="22"/>
        <end position="49"/>
    </location>
</feature>
<sequence length="147" mass="16634">MTEFFSNFGKKISNVGQETVKRTKEIAEISKLTNKIKDEEKKIDGLYTELGKKYFTLYARNQVAEIQDICSCITESLQVLEAMKKELQLIKGIKICSNCGTEQDNTVAYCSKCGAKLVEEVKAEVVEEVESIQEKAEDTENSMEEDK</sequence>
<proteinExistence type="predicted"/>
<comment type="caution">
    <text evidence="3">The sequence shown here is derived from an EMBL/GenBank/DDBJ whole genome shotgun (WGS) entry which is preliminary data.</text>
</comment>
<keyword evidence="4" id="KW-1185">Reference proteome</keyword>
<keyword evidence="1" id="KW-0175">Coiled coil</keyword>
<evidence type="ECO:0000259" key="2">
    <source>
        <dbReference type="Pfam" id="PF13240"/>
    </source>
</evidence>
<evidence type="ECO:0000256" key="1">
    <source>
        <dbReference type="SAM" id="Coils"/>
    </source>
</evidence>
<feature type="domain" description="Zinc-ribbon" evidence="2">
    <location>
        <begin position="96"/>
        <end position="117"/>
    </location>
</feature>